<gene>
    <name evidence="3" type="ORF">ACJMK2_032237</name>
</gene>
<keyword evidence="1" id="KW-0175">Coiled coil</keyword>
<feature type="coiled-coil region" evidence="1">
    <location>
        <begin position="151"/>
        <end position="178"/>
    </location>
</feature>
<dbReference type="InterPro" id="IPR031981">
    <property type="entry name" value="MIEAP_C"/>
</dbReference>
<keyword evidence="4" id="KW-1185">Reference proteome</keyword>
<dbReference type="EMBL" id="JBJQND010000004">
    <property type="protein sequence ID" value="KAL3879961.1"/>
    <property type="molecule type" value="Genomic_DNA"/>
</dbReference>
<organism evidence="3 4">
    <name type="scientific">Sinanodonta woodiana</name>
    <name type="common">Chinese pond mussel</name>
    <name type="synonym">Anodonta woodiana</name>
    <dbReference type="NCBI Taxonomy" id="1069815"/>
    <lineage>
        <taxon>Eukaryota</taxon>
        <taxon>Metazoa</taxon>
        <taxon>Spiralia</taxon>
        <taxon>Lophotrochozoa</taxon>
        <taxon>Mollusca</taxon>
        <taxon>Bivalvia</taxon>
        <taxon>Autobranchia</taxon>
        <taxon>Heteroconchia</taxon>
        <taxon>Palaeoheterodonta</taxon>
        <taxon>Unionida</taxon>
        <taxon>Unionoidea</taxon>
        <taxon>Unionidae</taxon>
        <taxon>Unioninae</taxon>
        <taxon>Sinanodonta</taxon>
    </lineage>
</organism>
<dbReference type="Pfam" id="PF16026">
    <property type="entry name" value="MIEAP"/>
    <property type="match status" value="1"/>
</dbReference>
<dbReference type="Proteomes" id="UP001634394">
    <property type="component" value="Unassembled WGS sequence"/>
</dbReference>
<reference evidence="3 4" key="1">
    <citation type="submission" date="2024-11" db="EMBL/GenBank/DDBJ databases">
        <title>Chromosome-level genome assembly of the freshwater bivalve Anodonta woodiana.</title>
        <authorList>
            <person name="Chen X."/>
        </authorList>
    </citation>
    <scope>NUCLEOTIDE SEQUENCE [LARGE SCALE GENOMIC DNA]</scope>
    <source>
        <strain evidence="3">MN2024</strain>
        <tissue evidence="3">Gills</tissue>
    </source>
</reference>
<name>A0ABD3X2L7_SINWO</name>
<proteinExistence type="predicted"/>
<protein>
    <recommendedName>
        <fullName evidence="2">Mitochondria-eating protein C-terminal domain-containing protein</fullName>
    </recommendedName>
</protein>
<dbReference type="AlphaFoldDB" id="A0ABD3X2L7"/>
<evidence type="ECO:0000313" key="4">
    <source>
        <dbReference type="Proteomes" id="UP001634394"/>
    </source>
</evidence>
<evidence type="ECO:0000313" key="3">
    <source>
        <dbReference type="EMBL" id="KAL3879961.1"/>
    </source>
</evidence>
<evidence type="ECO:0000256" key="1">
    <source>
        <dbReference type="SAM" id="Coils"/>
    </source>
</evidence>
<accession>A0ABD3X2L7</accession>
<evidence type="ECO:0000259" key="2">
    <source>
        <dbReference type="Pfam" id="PF16026"/>
    </source>
</evidence>
<feature type="domain" description="Mitochondria-eating protein C-terminal" evidence="2">
    <location>
        <begin position="124"/>
        <end position="260"/>
    </location>
</feature>
<comment type="caution">
    <text evidence="3">The sequence shown here is derived from an EMBL/GenBank/DDBJ whole genome shotgun (WGS) entry which is preliminary data.</text>
</comment>
<sequence length="286" mass="32882">MGSSPSSTSVNIPSKLTTPRPIALKADTVWISEARSDKRKAEAALVEIKKIRSEMLKKVSKRQEESDKVSSVARERMRNENDEIAELSDPNRPTKLAKRFSEIYDNEWKDAFTSLRDKNKHDDDRTAIETLLSIINRRGKSFELQINECQKLIAEITYKDLQQNCENLIEDSAARKEDKDRNREYLKLEPVEKYCKLCIELIWRMCIEVPPIKLEFIPNTEAISKHFRHYTMSGDRVDFVVWPVVFLHVNGPVLSKGVIMFKTSGKSDQTSASVNSKDKKKFAATL</sequence>